<evidence type="ECO:0000313" key="2">
    <source>
        <dbReference type="EMBL" id="CAF1678412.1"/>
    </source>
</evidence>
<evidence type="ECO:0000256" key="1">
    <source>
        <dbReference type="SAM" id="MobiDB-lite"/>
    </source>
</evidence>
<comment type="caution">
    <text evidence="2">The sequence shown here is derived from an EMBL/GenBank/DDBJ whole genome shotgun (WGS) entry which is preliminary data.</text>
</comment>
<reference evidence="2" key="1">
    <citation type="submission" date="2021-02" db="EMBL/GenBank/DDBJ databases">
        <authorList>
            <person name="Nowell W R."/>
        </authorList>
    </citation>
    <scope>NUCLEOTIDE SEQUENCE</scope>
</reference>
<feature type="non-terminal residue" evidence="2">
    <location>
        <position position="343"/>
    </location>
</feature>
<feature type="region of interest" description="Disordered" evidence="1">
    <location>
        <begin position="60"/>
        <end position="95"/>
    </location>
</feature>
<proteinExistence type="predicted"/>
<accession>A0A816GSU9</accession>
<dbReference type="Proteomes" id="UP000663828">
    <property type="component" value="Unassembled WGS sequence"/>
</dbReference>
<name>A0A816GSU9_ADIRI</name>
<evidence type="ECO:0000313" key="3">
    <source>
        <dbReference type="Proteomes" id="UP000663828"/>
    </source>
</evidence>
<dbReference type="AlphaFoldDB" id="A0A816GSU9"/>
<dbReference type="EMBL" id="CAJNOR010014477">
    <property type="protein sequence ID" value="CAF1678412.1"/>
    <property type="molecule type" value="Genomic_DNA"/>
</dbReference>
<keyword evidence="3" id="KW-1185">Reference proteome</keyword>
<sequence length="343" mass="40084">MEQERNRFTDIYDQYDDDIDDQLDTNIDFDNLYLDFNQDDNGIFPYWILIPEDIDDDNNEEHELHESQQQARKQSAETNTNSLIRNNPFSTDDKSNIIQMSTVPTIAAAAPAAAAEKRSSESTKLAKKTKMTIPTDTVNYAEEHMSAYHPPLHVPEYLSDMNPAFDTLLNSILDKINHNNKNNNVEQIHNKNALTKDELKLMALLFHHYKETYLQVRLWATYLLSGIGRLTHATVTSTTSALQLWPNEVRMRMIEEKETSMNDPSQIDHQSCHKYARKIVRNYREQANIYETQWNNKRSYFRSVWTCDIDDMLSEFVQHYGITLLQVTIDAKIIRTKHQFIDN</sequence>
<organism evidence="2 3">
    <name type="scientific">Adineta ricciae</name>
    <name type="common">Rotifer</name>
    <dbReference type="NCBI Taxonomy" id="249248"/>
    <lineage>
        <taxon>Eukaryota</taxon>
        <taxon>Metazoa</taxon>
        <taxon>Spiralia</taxon>
        <taxon>Gnathifera</taxon>
        <taxon>Rotifera</taxon>
        <taxon>Eurotatoria</taxon>
        <taxon>Bdelloidea</taxon>
        <taxon>Adinetida</taxon>
        <taxon>Adinetidae</taxon>
        <taxon>Adineta</taxon>
    </lineage>
</organism>
<protein>
    <submittedName>
        <fullName evidence="2">Uncharacterized protein</fullName>
    </submittedName>
</protein>
<feature type="compositionally biased region" description="Polar residues" evidence="1">
    <location>
        <begin position="67"/>
        <end position="95"/>
    </location>
</feature>
<gene>
    <name evidence="2" type="ORF">XAT740_LOCUS60062</name>
</gene>